<reference evidence="1 2" key="1">
    <citation type="submission" date="2020-09" db="EMBL/GenBank/DDBJ databases">
        <title>Roseomonas.</title>
        <authorList>
            <person name="Zhu W."/>
        </authorList>
    </citation>
    <scope>NUCLEOTIDE SEQUENCE [LARGE SCALE GENOMIC DNA]</scope>
    <source>
        <strain evidence="1 2">573</strain>
    </source>
</reference>
<accession>A0ABS3KUL0</accession>
<protein>
    <submittedName>
        <fullName evidence="1">Uncharacterized protein</fullName>
    </submittedName>
</protein>
<dbReference type="Proteomes" id="UP001518989">
    <property type="component" value="Unassembled WGS sequence"/>
</dbReference>
<evidence type="ECO:0000313" key="1">
    <source>
        <dbReference type="EMBL" id="MBO1080016.1"/>
    </source>
</evidence>
<dbReference type="EMBL" id="JACTNG010000007">
    <property type="protein sequence ID" value="MBO1080016.1"/>
    <property type="molecule type" value="Genomic_DNA"/>
</dbReference>
<dbReference type="RefSeq" id="WP_207417831.1">
    <property type="nucleotide sequence ID" value="NZ_CP061177.1"/>
</dbReference>
<gene>
    <name evidence="1" type="ORF">IAI61_13335</name>
</gene>
<organism evidence="1 2">
    <name type="scientific">Roseomonas haemaphysalidis</name>
    <dbReference type="NCBI Taxonomy" id="2768162"/>
    <lineage>
        <taxon>Bacteria</taxon>
        <taxon>Pseudomonadati</taxon>
        <taxon>Pseudomonadota</taxon>
        <taxon>Alphaproteobacteria</taxon>
        <taxon>Acetobacterales</taxon>
        <taxon>Roseomonadaceae</taxon>
        <taxon>Roseomonas</taxon>
    </lineage>
</organism>
<keyword evidence="2" id="KW-1185">Reference proteome</keyword>
<proteinExistence type="predicted"/>
<name>A0ABS3KUL0_9PROT</name>
<comment type="caution">
    <text evidence="1">The sequence shown here is derived from an EMBL/GenBank/DDBJ whole genome shotgun (WGS) entry which is preliminary data.</text>
</comment>
<evidence type="ECO:0000313" key="2">
    <source>
        <dbReference type="Proteomes" id="UP001518989"/>
    </source>
</evidence>
<sequence length="163" mass="18122">MLPLDPPLTPTAARTERHPLRQVSELDRRVIAAARQNPDARVRFGNQLLTSNPDSILGRLLVAEAAPTNAETEALLRDAVRIGIKLWDPELNGRASVSWFDDPDTRIFMAAVSAYGRTLHRRGLEREARDCADFLLGLDPSNRLDVEHEIMGTPPGGPQRPSW</sequence>